<dbReference type="SUPFAM" id="SSF53187">
    <property type="entry name" value="Zn-dependent exopeptidases"/>
    <property type="match status" value="1"/>
</dbReference>
<keyword evidence="4" id="KW-0378">Hydrolase</keyword>
<dbReference type="RefSeq" id="XP_018067203.1">
    <property type="nucleotide sequence ID" value="XM_018215579.1"/>
</dbReference>
<comment type="cofactor">
    <cofactor evidence="1">
        <name>Zn(2+)</name>
        <dbReference type="ChEBI" id="CHEBI:29105"/>
    </cofactor>
</comment>
<gene>
    <name evidence="7" type="ORF">LY89DRAFT_687794</name>
</gene>
<dbReference type="Pfam" id="PF07687">
    <property type="entry name" value="M20_dimer"/>
    <property type="match status" value="1"/>
</dbReference>
<dbReference type="EMBL" id="KQ947423">
    <property type="protein sequence ID" value="KUJ12848.1"/>
    <property type="molecule type" value="Genomic_DNA"/>
</dbReference>
<dbReference type="PROSITE" id="PS00759">
    <property type="entry name" value="ARGE_DAPE_CPG2_2"/>
    <property type="match status" value="1"/>
</dbReference>
<dbReference type="OrthoDB" id="10059875at2759"/>
<dbReference type="InParanoid" id="A0A194WXZ7"/>
<proteinExistence type="inferred from homology"/>
<protein>
    <submittedName>
        <fullName evidence="7">Acetylornithine deacetylase</fullName>
    </submittedName>
</protein>
<keyword evidence="5" id="KW-0862">Zinc</keyword>
<dbReference type="InterPro" id="IPR001261">
    <property type="entry name" value="ArgE/DapE_CS"/>
</dbReference>
<dbReference type="Gene3D" id="3.30.70.360">
    <property type="match status" value="1"/>
</dbReference>
<evidence type="ECO:0000256" key="4">
    <source>
        <dbReference type="ARBA" id="ARBA00022801"/>
    </source>
</evidence>
<comment type="similarity">
    <text evidence="2">Belongs to the peptidase M20A family.</text>
</comment>
<dbReference type="InterPro" id="IPR036264">
    <property type="entry name" value="Bact_exopeptidase_dim_dom"/>
</dbReference>
<accession>A0A194WXZ7</accession>
<evidence type="ECO:0000313" key="7">
    <source>
        <dbReference type="EMBL" id="KUJ12848.1"/>
    </source>
</evidence>
<dbReference type="InterPro" id="IPR002933">
    <property type="entry name" value="Peptidase_M20"/>
</dbReference>
<evidence type="ECO:0000256" key="5">
    <source>
        <dbReference type="ARBA" id="ARBA00022833"/>
    </source>
</evidence>
<dbReference type="STRING" id="149040.A0A194WXZ7"/>
<evidence type="ECO:0000313" key="8">
    <source>
        <dbReference type="Proteomes" id="UP000070700"/>
    </source>
</evidence>
<dbReference type="PANTHER" id="PTHR43808:SF32">
    <property type="entry name" value="ARGE_DAPE-RELATED DEACYLASE"/>
    <property type="match status" value="1"/>
</dbReference>
<dbReference type="Gene3D" id="3.40.630.10">
    <property type="entry name" value="Zn peptidases"/>
    <property type="match status" value="1"/>
</dbReference>
<dbReference type="GeneID" id="28825305"/>
<organism evidence="7 8">
    <name type="scientific">Mollisia scopiformis</name>
    <name type="common">Conifer needle endophyte fungus</name>
    <name type="synonym">Phialocephala scopiformis</name>
    <dbReference type="NCBI Taxonomy" id="149040"/>
    <lineage>
        <taxon>Eukaryota</taxon>
        <taxon>Fungi</taxon>
        <taxon>Dikarya</taxon>
        <taxon>Ascomycota</taxon>
        <taxon>Pezizomycotina</taxon>
        <taxon>Leotiomycetes</taxon>
        <taxon>Helotiales</taxon>
        <taxon>Mollisiaceae</taxon>
        <taxon>Mollisia</taxon>
    </lineage>
</organism>
<name>A0A194WXZ7_MOLSC</name>
<evidence type="ECO:0000256" key="2">
    <source>
        <dbReference type="ARBA" id="ARBA00006247"/>
    </source>
</evidence>
<feature type="domain" description="Peptidase M20 dimerisation" evidence="6">
    <location>
        <begin position="193"/>
        <end position="319"/>
    </location>
</feature>
<keyword evidence="8" id="KW-1185">Reference proteome</keyword>
<dbReference type="GO" id="GO:0046872">
    <property type="term" value="F:metal ion binding"/>
    <property type="evidence" value="ECO:0007669"/>
    <property type="project" value="UniProtKB-KW"/>
</dbReference>
<evidence type="ECO:0000256" key="3">
    <source>
        <dbReference type="ARBA" id="ARBA00022723"/>
    </source>
</evidence>
<sequence length="420" mass="44892">MELLPIQNLLKSQIALRQNDIISATQLLVAAGSPNPPGDTTRVAEAATHLLTKIPEIEIIQHETAPGIVNLVARISSGRPGQRLVFNGHLDTYPICEHLNWTVPPLDGILKDEKIYGRGASDMKGGIAASIVTATVLAEHKHLWSGEIVITLAGDEESMGPLGTGWLLENVDIAKGDFMICGDVGSPNIIRFGEKGFCWFEITATGISAHGAHVHKGINAIDRLRKALNSVDLLENLVVQAPPEIEEAIEEATKVSETTCGHGESHTLQHVTVNIGTITGGTLLNLMPSQASAQGDIRLPIGISVSQVLEHLHQHLDTMAGVTWRIIRSHEPTYTAPAHPLVQSALLASRQILGKDSSSMVNMRVGASDSRLYRATGVPSVVLGCTGYGLGAADEYATIGELVNMAQIHALIAYDLLKPQ</sequence>
<evidence type="ECO:0000259" key="6">
    <source>
        <dbReference type="Pfam" id="PF07687"/>
    </source>
</evidence>
<dbReference type="AlphaFoldDB" id="A0A194WXZ7"/>
<keyword evidence="3" id="KW-0479">Metal-binding</keyword>
<reference evidence="7 8" key="1">
    <citation type="submission" date="2015-10" db="EMBL/GenBank/DDBJ databases">
        <title>Full genome of DAOMC 229536 Phialocephala scopiformis, a fungal endophyte of spruce producing the potent anti-insectan compound rugulosin.</title>
        <authorList>
            <consortium name="DOE Joint Genome Institute"/>
            <person name="Walker A.K."/>
            <person name="Frasz S.L."/>
            <person name="Seifert K.A."/>
            <person name="Miller J.D."/>
            <person name="Mondo S.J."/>
            <person name="Labutti K."/>
            <person name="Lipzen A."/>
            <person name="Dockter R."/>
            <person name="Kennedy M."/>
            <person name="Grigoriev I.V."/>
            <person name="Spatafora J.W."/>
        </authorList>
    </citation>
    <scope>NUCLEOTIDE SEQUENCE [LARGE SCALE GENOMIC DNA]</scope>
    <source>
        <strain evidence="7 8">CBS 120377</strain>
    </source>
</reference>
<dbReference type="Pfam" id="PF01546">
    <property type="entry name" value="Peptidase_M20"/>
    <property type="match status" value="1"/>
</dbReference>
<evidence type="ECO:0000256" key="1">
    <source>
        <dbReference type="ARBA" id="ARBA00001947"/>
    </source>
</evidence>
<dbReference type="Proteomes" id="UP000070700">
    <property type="component" value="Unassembled WGS sequence"/>
</dbReference>
<dbReference type="GO" id="GO:0016787">
    <property type="term" value="F:hydrolase activity"/>
    <property type="evidence" value="ECO:0007669"/>
    <property type="project" value="UniProtKB-KW"/>
</dbReference>
<dbReference type="SUPFAM" id="SSF55031">
    <property type="entry name" value="Bacterial exopeptidase dimerisation domain"/>
    <property type="match status" value="1"/>
</dbReference>
<dbReference type="KEGG" id="psco:LY89DRAFT_687794"/>
<dbReference type="InterPro" id="IPR011650">
    <property type="entry name" value="Peptidase_M20_dimer"/>
</dbReference>
<dbReference type="InterPro" id="IPR050072">
    <property type="entry name" value="Peptidase_M20A"/>
</dbReference>
<dbReference type="PANTHER" id="PTHR43808">
    <property type="entry name" value="ACETYLORNITHINE DEACETYLASE"/>
    <property type="match status" value="1"/>
</dbReference>